<accession>A0A510YD22</accession>
<keyword evidence="2" id="KW-1185">Reference proteome</keyword>
<evidence type="ECO:0000313" key="1">
    <source>
        <dbReference type="EMBL" id="GEK60257.1"/>
    </source>
</evidence>
<dbReference type="EMBL" id="BJUN01000038">
    <property type="protein sequence ID" value="GEK60257.1"/>
    <property type="molecule type" value="Genomic_DNA"/>
</dbReference>
<dbReference type="Proteomes" id="UP000321051">
    <property type="component" value="Unassembled WGS sequence"/>
</dbReference>
<dbReference type="AlphaFoldDB" id="A0A510YD22"/>
<protein>
    <submittedName>
        <fullName evidence="1">Uncharacterized protein</fullName>
    </submittedName>
</protein>
<gene>
    <name evidence="1" type="ORF">MHA01_31620</name>
</gene>
<comment type="caution">
    <text evidence="1">The sequence shown here is derived from an EMBL/GenBank/DDBJ whole genome shotgun (WGS) entry which is preliminary data.</text>
</comment>
<reference evidence="1 2" key="1">
    <citation type="submission" date="2019-07" db="EMBL/GenBank/DDBJ databases">
        <title>Whole genome shotgun sequence of Marinococcus halophilus NBRC 102359.</title>
        <authorList>
            <person name="Hosoyama A."/>
            <person name="Uohara A."/>
            <person name="Ohji S."/>
            <person name="Ichikawa N."/>
        </authorList>
    </citation>
    <scope>NUCLEOTIDE SEQUENCE [LARGE SCALE GENOMIC DNA]</scope>
    <source>
        <strain evidence="1 2">NBRC 102359</strain>
    </source>
</reference>
<organism evidence="1 2">
    <name type="scientific">Marinococcus halophilus</name>
    <dbReference type="NCBI Taxonomy" id="1371"/>
    <lineage>
        <taxon>Bacteria</taxon>
        <taxon>Bacillati</taxon>
        <taxon>Bacillota</taxon>
        <taxon>Bacilli</taxon>
        <taxon>Bacillales</taxon>
        <taxon>Bacillaceae</taxon>
        <taxon>Marinococcus</taxon>
    </lineage>
</organism>
<sequence length="54" mass="6783">MYEKTMGSMSQLIFLLCYRELLHREELYMVLLQRAEYRKIRIGESRCVYRYRWG</sequence>
<proteinExistence type="predicted"/>
<evidence type="ECO:0000313" key="2">
    <source>
        <dbReference type="Proteomes" id="UP000321051"/>
    </source>
</evidence>
<name>A0A510YD22_MARHA</name>